<dbReference type="Proteomes" id="UP001596997">
    <property type="component" value="Unassembled WGS sequence"/>
</dbReference>
<feature type="transmembrane region" description="Helical" evidence="1">
    <location>
        <begin position="116"/>
        <end position="138"/>
    </location>
</feature>
<keyword evidence="1" id="KW-0812">Transmembrane</keyword>
<accession>A0ABW3I5B4</accession>
<keyword evidence="1" id="KW-0472">Membrane</keyword>
<reference evidence="3" key="1">
    <citation type="journal article" date="2019" name="Int. J. Syst. Evol. Microbiol.">
        <title>The Global Catalogue of Microorganisms (GCM) 10K type strain sequencing project: providing services to taxonomists for standard genome sequencing and annotation.</title>
        <authorList>
            <consortium name="The Broad Institute Genomics Platform"/>
            <consortium name="The Broad Institute Genome Sequencing Center for Infectious Disease"/>
            <person name="Wu L."/>
            <person name="Ma J."/>
        </authorList>
    </citation>
    <scope>NUCLEOTIDE SEQUENCE [LARGE SCALE GENOMIC DNA]</scope>
    <source>
        <strain evidence="3">CCUG 62114</strain>
    </source>
</reference>
<feature type="transmembrane region" description="Helical" evidence="1">
    <location>
        <begin position="81"/>
        <end position="104"/>
    </location>
</feature>
<dbReference type="RefSeq" id="WP_377716353.1">
    <property type="nucleotide sequence ID" value="NZ_JBHTJM010000010.1"/>
</dbReference>
<evidence type="ECO:0000313" key="3">
    <source>
        <dbReference type="Proteomes" id="UP001596997"/>
    </source>
</evidence>
<comment type="caution">
    <text evidence="2">The sequence shown here is derived from an EMBL/GenBank/DDBJ whole genome shotgun (WGS) entry which is preliminary data.</text>
</comment>
<evidence type="ECO:0000256" key="1">
    <source>
        <dbReference type="SAM" id="Phobius"/>
    </source>
</evidence>
<sequence>MLRKSKWFIYSLIIILINVALGHFLPPSSIMFSPIVICVITVFVMEMKINTCVKTFLIGFLISLQDIGVKLFAGGTSDSQGLAWIHLMLLIGVASSGMYLLYYMFYKENSNLKVKLISLLILGSVLLLHLRCFFYLGLEVK</sequence>
<keyword evidence="3" id="KW-1185">Reference proteome</keyword>
<name>A0ABW3I5B4_9FLAO</name>
<evidence type="ECO:0000313" key="2">
    <source>
        <dbReference type="EMBL" id="MFD0964807.1"/>
    </source>
</evidence>
<feature type="transmembrane region" description="Helical" evidence="1">
    <location>
        <begin position="31"/>
        <end position="49"/>
    </location>
</feature>
<feature type="transmembrane region" description="Helical" evidence="1">
    <location>
        <begin position="56"/>
        <end position="75"/>
    </location>
</feature>
<keyword evidence="1" id="KW-1133">Transmembrane helix</keyword>
<proteinExistence type="predicted"/>
<evidence type="ECO:0008006" key="4">
    <source>
        <dbReference type="Google" id="ProtNLM"/>
    </source>
</evidence>
<dbReference type="EMBL" id="JBHTJM010000010">
    <property type="protein sequence ID" value="MFD0964807.1"/>
    <property type="molecule type" value="Genomic_DNA"/>
</dbReference>
<feature type="transmembrane region" description="Helical" evidence="1">
    <location>
        <begin position="7"/>
        <end position="25"/>
    </location>
</feature>
<gene>
    <name evidence="2" type="ORF">ACFQ1O_12400</name>
</gene>
<protein>
    <recommendedName>
        <fullName evidence="4">Rod shape-determining protein MreD</fullName>
    </recommendedName>
</protein>
<organism evidence="2 3">
    <name type="scientific">Pseudofulvibacter geojedonensis</name>
    <dbReference type="NCBI Taxonomy" id="1123758"/>
    <lineage>
        <taxon>Bacteria</taxon>
        <taxon>Pseudomonadati</taxon>
        <taxon>Bacteroidota</taxon>
        <taxon>Flavobacteriia</taxon>
        <taxon>Flavobacteriales</taxon>
        <taxon>Flavobacteriaceae</taxon>
        <taxon>Pseudofulvibacter</taxon>
    </lineage>
</organism>